<gene>
    <name evidence="1" type="ORF">PAPOLLO_LOCUS18905</name>
</gene>
<dbReference type="Proteomes" id="UP000691718">
    <property type="component" value="Unassembled WGS sequence"/>
</dbReference>
<keyword evidence="2" id="KW-1185">Reference proteome</keyword>
<dbReference type="OrthoDB" id="10057240at2759"/>
<name>A0A8S3XK83_PARAO</name>
<dbReference type="EMBL" id="CAJQZP010001196">
    <property type="protein sequence ID" value="CAG5027861.1"/>
    <property type="molecule type" value="Genomic_DNA"/>
</dbReference>
<comment type="caution">
    <text evidence="1">The sequence shown here is derived from an EMBL/GenBank/DDBJ whole genome shotgun (WGS) entry which is preliminary data.</text>
</comment>
<accession>A0A8S3XK83</accession>
<sequence>MASHSRLTVNDIILYLEDDDDVLEADVYITPPENFDKRDEESGNEESTDINCLSRHQLLAAQLRVKVSVAGRIAEIHQQESQEEQPTPSTS</sequence>
<evidence type="ECO:0000313" key="1">
    <source>
        <dbReference type="EMBL" id="CAG5027861.1"/>
    </source>
</evidence>
<dbReference type="AlphaFoldDB" id="A0A8S3XK83"/>
<reference evidence="1" key="1">
    <citation type="submission" date="2021-04" db="EMBL/GenBank/DDBJ databases">
        <authorList>
            <person name="Tunstrom K."/>
        </authorList>
    </citation>
    <scope>NUCLEOTIDE SEQUENCE</scope>
</reference>
<organism evidence="1 2">
    <name type="scientific">Parnassius apollo</name>
    <name type="common">Apollo butterfly</name>
    <name type="synonym">Papilio apollo</name>
    <dbReference type="NCBI Taxonomy" id="110799"/>
    <lineage>
        <taxon>Eukaryota</taxon>
        <taxon>Metazoa</taxon>
        <taxon>Ecdysozoa</taxon>
        <taxon>Arthropoda</taxon>
        <taxon>Hexapoda</taxon>
        <taxon>Insecta</taxon>
        <taxon>Pterygota</taxon>
        <taxon>Neoptera</taxon>
        <taxon>Endopterygota</taxon>
        <taxon>Lepidoptera</taxon>
        <taxon>Glossata</taxon>
        <taxon>Ditrysia</taxon>
        <taxon>Papilionoidea</taxon>
        <taxon>Papilionidae</taxon>
        <taxon>Parnassiinae</taxon>
        <taxon>Parnassini</taxon>
        <taxon>Parnassius</taxon>
        <taxon>Parnassius</taxon>
    </lineage>
</organism>
<evidence type="ECO:0000313" key="2">
    <source>
        <dbReference type="Proteomes" id="UP000691718"/>
    </source>
</evidence>
<proteinExistence type="predicted"/>
<protein>
    <submittedName>
        <fullName evidence="1">(apollo) hypothetical protein</fullName>
    </submittedName>
</protein>